<proteinExistence type="predicted"/>
<gene>
    <name evidence="1" type="ORF">METZ01_LOCUS247790</name>
</gene>
<accession>A0A382I5P7</accession>
<sequence>VLVCGIKLVWYGEVGPFSGISWFEEDYSL</sequence>
<evidence type="ECO:0000313" key="1">
    <source>
        <dbReference type="EMBL" id="SVB94936.1"/>
    </source>
</evidence>
<feature type="non-terminal residue" evidence="1">
    <location>
        <position position="1"/>
    </location>
</feature>
<organism evidence="1">
    <name type="scientific">marine metagenome</name>
    <dbReference type="NCBI Taxonomy" id="408172"/>
    <lineage>
        <taxon>unclassified sequences</taxon>
        <taxon>metagenomes</taxon>
        <taxon>ecological metagenomes</taxon>
    </lineage>
</organism>
<dbReference type="AlphaFoldDB" id="A0A382I5P7"/>
<reference evidence="1" key="1">
    <citation type="submission" date="2018-05" db="EMBL/GenBank/DDBJ databases">
        <authorList>
            <person name="Lanie J.A."/>
            <person name="Ng W.-L."/>
            <person name="Kazmierczak K.M."/>
            <person name="Andrzejewski T.M."/>
            <person name="Davidsen T.M."/>
            <person name="Wayne K.J."/>
            <person name="Tettelin H."/>
            <person name="Glass J.I."/>
            <person name="Rusch D."/>
            <person name="Podicherti R."/>
            <person name="Tsui H.-C.T."/>
            <person name="Winkler M.E."/>
        </authorList>
    </citation>
    <scope>NUCLEOTIDE SEQUENCE</scope>
</reference>
<protein>
    <submittedName>
        <fullName evidence="1">Uncharacterized protein</fullName>
    </submittedName>
</protein>
<dbReference type="EMBL" id="UINC01065358">
    <property type="protein sequence ID" value="SVB94936.1"/>
    <property type="molecule type" value="Genomic_DNA"/>
</dbReference>
<name>A0A382I5P7_9ZZZZ</name>